<dbReference type="Proteomes" id="UP001611075">
    <property type="component" value="Unassembled WGS sequence"/>
</dbReference>
<keyword evidence="3" id="KW-0238">DNA-binding</keyword>
<keyword evidence="2" id="KW-0472">Membrane</keyword>
<evidence type="ECO:0000313" key="3">
    <source>
        <dbReference type="EMBL" id="MFI0791426.1"/>
    </source>
</evidence>
<feature type="transmembrane region" description="Helical" evidence="2">
    <location>
        <begin position="132"/>
        <end position="154"/>
    </location>
</feature>
<dbReference type="Pfam" id="PF12836">
    <property type="entry name" value="HHH_3"/>
    <property type="match status" value="1"/>
</dbReference>
<feature type="transmembrane region" description="Helical" evidence="2">
    <location>
        <begin position="100"/>
        <end position="120"/>
    </location>
</feature>
<feature type="compositionally biased region" description="Gly residues" evidence="1">
    <location>
        <begin position="172"/>
        <end position="182"/>
    </location>
</feature>
<keyword evidence="4" id="KW-1185">Reference proteome</keyword>
<keyword evidence="2" id="KW-1133">Transmembrane helix</keyword>
<feature type="compositionally biased region" description="Pro residues" evidence="1">
    <location>
        <begin position="261"/>
        <end position="270"/>
    </location>
</feature>
<evidence type="ECO:0000256" key="1">
    <source>
        <dbReference type="SAM" id="MobiDB-lite"/>
    </source>
</evidence>
<gene>
    <name evidence="3" type="ORF">ACH4OY_01795</name>
</gene>
<dbReference type="RefSeq" id="WP_396676052.1">
    <property type="nucleotide sequence ID" value="NZ_JBIRPU010000001.1"/>
</dbReference>
<proteinExistence type="predicted"/>
<comment type="caution">
    <text evidence="3">The sequence shown here is derived from an EMBL/GenBank/DDBJ whole genome shotgun (WGS) entry which is preliminary data.</text>
</comment>
<evidence type="ECO:0000313" key="4">
    <source>
        <dbReference type="Proteomes" id="UP001611075"/>
    </source>
</evidence>
<dbReference type="InterPro" id="IPR010994">
    <property type="entry name" value="RuvA_2-like"/>
</dbReference>
<feature type="compositionally biased region" description="Pro residues" evidence="1">
    <location>
        <begin position="7"/>
        <end position="25"/>
    </location>
</feature>
<reference evidence="3 4" key="1">
    <citation type="submission" date="2024-10" db="EMBL/GenBank/DDBJ databases">
        <title>The Natural Products Discovery Center: Release of the First 8490 Sequenced Strains for Exploring Actinobacteria Biosynthetic Diversity.</title>
        <authorList>
            <person name="Kalkreuter E."/>
            <person name="Kautsar S.A."/>
            <person name="Yang D."/>
            <person name="Bader C.D."/>
            <person name="Teijaro C.N."/>
            <person name="Fluegel L."/>
            <person name="Davis C.M."/>
            <person name="Simpson J.R."/>
            <person name="Lauterbach L."/>
            <person name="Steele A.D."/>
            <person name="Gui C."/>
            <person name="Meng S."/>
            <person name="Li G."/>
            <person name="Viehrig K."/>
            <person name="Ye F."/>
            <person name="Su P."/>
            <person name="Kiefer A.F."/>
            <person name="Nichols A."/>
            <person name="Cepeda A.J."/>
            <person name="Yan W."/>
            <person name="Fan B."/>
            <person name="Jiang Y."/>
            <person name="Adhikari A."/>
            <person name="Zheng C.-J."/>
            <person name="Schuster L."/>
            <person name="Cowan T.M."/>
            <person name="Smanski M.J."/>
            <person name="Chevrette M.G."/>
            <person name="De Carvalho L.P.S."/>
            <person name="Shen B."/>
        </authorList>
    </citation>
    <scope>NUCLEOTIDE SEQUENCE [LARGE SCALE GENOMIC DNA]</scope>
    <source>
        <strain evidence="3 4">NPDC021253</strain>
    </source>
</reference>
<feature type="region of interest" description="Disordered" evidence="1">
    <location>
        <begin position="168"/>
        <end position="187"/>
    </location>
</feature>
<feature type="compositionally biased region" description="Pro residues" evidence="1">
    <location>
        <begin position="32"/>
        <end position="45"/>
    </location>
</feature>
<feature type="region of interest" description="Disordered" evidence="1">
    <location>
        <begin position="209"/>
        <end position="235"/>
    </location>
</feature>
<feature type="transmembrane region" description="Helical" evidence="2">
    <location>
        <begin position="71"/>
        <end position="93"/>
    </location>
</feature>
<feature type="region of interest" description="Disordered" evidence="1">
    <location>
        <begin position="1"/>
        <end position="45"/>
    </location>
</feature>
<accession>A0ABW7SEX8</accession>
<evidence type="ECO:0000256" key="2">
    <source>
        <dbReference type="SAM" id="Phobius"/>
    </source>
</evidence>
<name>A0ABW7SEX8_9ACTN</name>
<protein>
    <submittedName>
        <fullName evidence="3">ComEA family DNA-binding protein</fullName>
    </submittedName>
</protein>
<dbReference type="GO" id="GO:0003677">
    <property type="term" value="F:DNA binding"/>
    <property type="evidence" value="ECO:0007669"/>
    <property type="project" value="UniProtKB-KW"/>
</dbReference>
<dbReference type="EMBL" id="JBIRPU010000001">
    <property type="protein sequence ID" value="MFI0791426.1"/>
    <property type="molecule type" value="Genomic_DNA"/>
</dbReference>
<organism evidence="3 4">
    <name type="scientific">Micromonospora rubida</name>
    <dbReference type="NCBI Taxonomy" id="2697657"/>
    <lineage>
        <taxon>Bacteria</taxon>
        <taxon>Bacillati</taxon>
        <taxon>Actinomycetota</taxon>
        <taxon>Actinomycetes</taxon>
        <taxon>Micromonosporales</taxon>
        <taxon>Micromonosporaceae</taxon>
        <taxon>Micromonospora</taxon>
    </lineage>
</organism>
<dbReference type="Gene3D" id="1.10.150.320">
    <property type="entry name" value="Photosystem II 12 kDa extrinsic protein"/>
    <property type="match status" value="1"/>
</dbReference>
<sequence length="354" mass="36362">MSTAPDGWPPASGPAAYPPTDPPGYLPTNQPGYPPTDPPGYPPPPGPPTWAAAPSVLSPRVSVWWRLRHSWWVLLPIFGFSCFGGIGFLYIGIRARRSDWWIPGIVYLLASWGGLIGMGAAGKGSAASDFCFGLWFAAWVISAMHALGVNVFWLRWRAGHRSGYAQPAPGWSGSGSGSGSGYPPGVLAPPPVPPVGGGFGSPLSGPPVVGEQGEYWATGPAATKVPGDPTAGPPVTSLPMVDPTAEPLGFGAPLSFGTPVFGPPTTPPSTAPAASSPVEVNAAGAEQLAALPGFDAARAGRVLAAREARRGFGSVAEFAAAAELAPHEYARLRDLLVCVPPAYPGTSSGRVLDF</sequence>
<dbReference type="SUPFAM" id="SSF47781">
    <property type="entry name" value="RuvA domain 2-like"/>
    <property type="match status" value="1"/>
</dbReference>
<keyword evidence="2" id="KW-0812">Transmembrane</keyword>
<feature type="region of interest" description="Disordered" evidence="1">
    <location>
        <begin position="256"/>
        <end position="275"/>
    </location>
</feature>